<reference evidence="1" key="1">
    <citation type="submission" date="2020-05" db="EMBL/GenBank/DDBJ databases">
        <authorList>
            <person name="Chiriac C."/>
            <person name="Salcher M."/>
            <person name="Ghai R."/>
            <person name="Kavagutti S V."/>
        </authorList>
    </citation>
    <scope>NUCLEOTIDE SEQUENCE</scope>
</reference>
<dbReference type="PANTHER" id="PTHR34849">
    <property type="entry name" value="SSL5025 PROTEIN"/>
    <property type="match status" value="1"/>
</dbReference>
<dbReference type="PANTHER" id="PTHR34849:SF3">
    <property type="entry name" value="SSR2962 PROTEIN"/>
    <property type="match status" value="1"/>
</dbReference>
<dbReference type="InterPro" id="IPR007367">
    <property type="entry name" value="DUF433"/>
</dbReference>
<protein>
    <submittedName>
        <fullName evidence="1">Unannotated protein</fullName>
    </submittedName>
</protein>
<dbReference type="AlphaFoldDB" id="A0A6J5YHS7"/>
<accession>A0A6J5YHS7</accession>
<dbReference type="EMBL" id="CAEMXZ010000030">
    <property type="protein sequence ID" value="CAB4323168.1"/>
    <property type="molecule type" value="Genomic_DNA"/>
</dbReference>
<dbReference type="Gene3D" id="1.10.10.10">
    <property type="entry name" value="Winged helix-like DNA-binding domain superfamily/Winged helix DNA-binding domain"/>
    <property type="match status" value="1"/>
</dbReference>
<dbReference type="InterPro" id="IPR009057">
    <property type="entry name" value="Homeodomain-like_sf"/>
</dbReference>
<sequence length="66" mass="7191">MAVEQITVDPRRMGGLPTIRDTRVTVGMILGQLANGRTIEEVVSDYPYIDRSDVLAALRYAAAAVN</sequence>
<name>A0A6J5YHS7_9ZZZZ</name>
<dbReference type="InterPro" id="IPR036388">
    <property type="entry name" value="WH-like_DNA-bd_sf"/>
</dbReference>
<dbReference type="SUPFAM" id="SSF46689">
    <property type="entry name" value="Homeodomain-like"/>
    <property type="match status" value="1"/>
</dbReference>
<dbReference type="Pfam" id="PF04255">
    <property type="entry name" value="DUF433"/>
    <property type="match status" value="1"/>
</dbReference>
<gene>
    <name evidence="1" type="ORF">UFOPK1392_00918</name>
</gene>
<proteinExistence type="predicted"/>
<organism evidence="1">
    <name type="scientific">freshwater metagenome</name>
    <dbReference type="NCBI Taxonomy" id="449393"/>
    <lineage>
        <taxon>unclassified sequences</taxon>
        <taxon>metagenomes</taxon>
        <taxon>ecological metagenomes</taxon>
    </lineage>
</organism>
<evidence type="ECO:0000313" key="1">
    <source>
        <dbReference type="EMBL" id="CAB4323168.1"/>
    </source>
</evidence>